<dbReference type="Proteomes" id="UP001162834">
    <property type="component" value="Chromosome"/>
</dbReference>
<evidence type="ECO:0000259" key="3">
    <source>
        <dbReference type="Pfam" id="PF13439"/>
    </source>
</evidence>
<dbReference type="KEGG" id="sbae:DSM104329_03255"/>
<evidence type="ECO:0000313" key="4">
    <source>
        <dbReference type="EMBL" id="UGS36844.1"/>
    </source>
</evidence>
<dbReference type="EMBL" id="CP087164">
    <property type="protein sequence ID" value="UGS36844.1"/>
    <property type="molecule type" value="Genomic_DNA"/>
</dbReference>
<evidence type="ECO:0000313" key="5">
    <source>
        <dbReference type="Proteomes" id="UP001162834"/>
    </source>
</evidence>
<keyword evidence="2 4" id="KW-0808">Transferase</keyword>
<dbReference type="PANTHER" id="PTHR46401:SF2">
    <property type="entry name" value="GLYCOSYLTRANSFERASE WBBK-RELATED"/>
    <property type="match status" value="1"/>
</dbReference>
<sequence>MISYAAVNLGLVRSRAVPNVLINARVAGRRQLSGVERWAVELVERLPALDPRVYAVARPPRGLAYQAGQAWEQAALPALARHRGARLILNPANLAPLAWPGNVVVVHDAVALTHPEWFAAPYAAWHGRVLPAIVRRARRVVTVSAFSRDEIAATTGRPASEITVVPGGVDARFSPSVDPEPTRRTFALERPYALTVAGQGARKNPVVLGAAARALAGHGIDLVAAGSRRAHHGRGADVPGVRHLGYVDDALLPGLYAGASAFVLPSLHEGFGLPCLEAMASGVPVVASDRGALPETCGDAALLVEPHRPDLIAGALLAACLDPPTAARLRAAGAARAAGFTWEHTAEAVDAIVREELGSHG</sequence>
<dbReference type="Pfam" id="PF13439">
    <property type="entry name" value="Glyco_transf_4"/>
    <property type="match status" value="1"/>
</dbReference>
<dbReference type="Pfam" id="PF13692">
    <property type="entry name" value="Glyco_trans_1_4"/>
    <property type="match status" value="1"/>
</dbReference>
<evidence type="ECO:0000256" key="2">
    <source>
        <dbReference type="ARBA" id="ARBA00022679"/>
    </source>
</evidence>
<evidence type="ECO:0000256" key="1">
    <source>
        <dbReference type="ARBA" id="ARBA00022676"/>
    </source>
</evidence>
<dbReference type="GO" id="GO:0009103">
    <property type="term" value="P:lipopolysaccharide biosynthetic process"/>
    <property type="evidence" value="ECO:0007669"/>
    <property type="project" value="TreeGrafter"/>
</dbReference>
<protein>
    <submittedName>
        <fullName evidence="4">D-inositol-3-phosphate glycosyltransferase</fullName>
        <ecNumber evidence="4">2.4.1.250</ecNumber>
    </submittedName>
</protein>
<dbReference type="Gene3D" id="3.40.50.2000">
    <property type="entry name" value="Glycogen Phosphorylase B"/>
    <property type="match status" value="2"/>
</dbReference>
<proteinExistence type="predicted"/>
<organism evidence="4 5">
    <name type="scientific">Capillimicrobium parvum</name>
    <dbReference type="NCBI Taxonomy" id="2884022"/>
    <lineage>
        <taxon>Bacteria</taxon>
        <taxon>Bacillati</taxon>
        <taxon>Actinomycetota</taxon>
        <taxon>Thermoleophilia</taxon>
        <taxon>Solirubrobacterales</taxon>
        <taxon>Capillimicrobiaceae</taxon>
        <taxon>Capillimicrobium</taxon>
    </lineage>
</organism>
<feature type="domain" description="Glycosyltransferase subfamily 4-like N-terminal" evidence="3">
    <location>
        <begin position="33"/>
        <end position="171"/>
    </location>
</feature>
<accession>A0A9E6XYP0</accession>
<dbReference type="AlphaFoldDB" id="A0A9E6XYP0"/>
<dbReference type="EC" id="2.4.1.250" evidence="4"/>
<keyword evidence="1 4" id="KW-0328">Glycosyltransferase</keyword>
<dbReference type="PANTHER" id="PTHR46401">
    <property type="entry name" value="GLYCOSYLTRANSFERASE WBBK-RELATED"/>
    <property type="match status" value="1"/>
</dbReference>
<dbReference type="GO" id="GO:0102710">
    <property type="term" value="F:D-inositol-3-phosphate glycosyltransferase activity"/>
    <property type="evidence" value="ECO:0007669"/>
    <property type="project" value="UniProtKB-EC"/>
</dbReference>
<keyword evidence="5" id="KW-1185">Reference proteome</keyword>
<gene>
    <name evidence="4" type="primary">mshA_8</name>
    <name evidence="4" type="ORF">DSM104329_03255</name>
</gene>
<name>A0A9E6XYP0_9ACTN</name>
<dbReference type="InterPro" id="IPR028098">
    <property type="entry name" value="Glyco_trans_4-like_N"/>
</dbReference>
<dbReference type="CDD" id="cd03809">
    <property type="entry name" value="GT4_MtfB-like"/>
    <property type="match status" value="1"/>
</dbReference>
<reference evidence="4" key="1">
    <citation type="journal article" date="2022" name="Int. J. Syst. Evol. Microbiol.">
        <title>Pseudomonas aegrilactucae sp. nov. and Pseudomonas morbosilactucae sp. nov., pathogens causing bacterial rot of lettuce in Japan.</title>
        <authorList>
            <person name="Sawada H."/>
            <person name="Fujikawa T."/>
            <person name="Satou M."/>
        </authorList>
    </citation>
    <scope>NUCLEOTIDE SEQUENCE</scope>
    <source>
        <strain evidence="4">0166_1</strain>
    </source>
</reference>
<dbReference type="SUPFAM" id="SSF53756">
    <property type="entry name" value="UDP-Glycosyltransferase/glycogen phosphorylase"/>
    <property type="match status" value="1"/>
</dbReference>